<evidence type="ECO:0000313" key="2">
    <source>
        <dbReference type="Proteomes" id="UP000178449"/>
    </source>
</evidence>
<name>A0A1F6GF13_9PROT</name>
<comment type="caution">
    <text evidence="1">The sequence shown here is derived from an EMBL/GenBank/DDBJ whole genome shotgun (WGS) entry which is preliminary data.</text>
</comment>
<evidence type="ECO:0000313" key="1">
    <source>
        <dbReference type="EMBL" id="OGG96689.1"/>
    </source>
</evidence>
<dbReference type="Gene3D" id="1.10.3680.10">
    <property type="entry name" value="TerB-like"/>
    <property type="match status" value="1"/>
</dbReference>
<dbReference type="InterPro" id="IPR029024">
    <property type="entry name" value="TerB-like"/>
</dbReference>
<dbReference type="AlphaFoldDB" id="A0A1F6GF13"/>
<reference evidence="1 2" key="1">
    <citation type="journal article" date="2016" name="Nat. Commun.">
        <title>Thousands of microbial genomes shed light on interconnected biogeochemical processes in an aquifer system.</title>
        <authorList>
            <person name="Anantharaman K."/>
            <person name="Brown C.T."/>
            <person name="Hug L.A."/>
            <person name="Sharon I."/>
            <person name="Castelle C.J."/>
            <person name="Probst A.J."/>
            <person name="Thomas B.C."/>
            <person name="Singh A."/>
            <person name="Wilkins M.J."/>
            <person name="Karaoz U."/>
            <person name="Brodie E.L."/>
            <person name="Williams K.H."/>
            <person name="Hubbard S.S."/>
            <person name="Banfield J.F."/>
        </authorList>
    </citation>
    <scope>NUCLEOTIDE SEQUENCE [LARGE SCALE GENOMIC DNA]</scope>
</reference>
<proteinExistence type="predicted"/>
<evidence type="ECO:0008006" key="3">
    <source>
        <dbReference type="Google" id="ProtNLM"/>
    </source>
</evidence>
<dbReference type="Proteomes" id="UP000178449">
    <property type="component" value="Unassembled WGS sequence"/>
</dbReference>
<dbReference type="SUPFAM" id="SSF158682">
    <property type="entry name" value="TerB-like"/>
    <property type="match status" value="1"/>
</dbReference>
<sequence length="138" mass="15588">METKELQKSFDATAYLKALIAVALADGGMAPEELNFIEVQAKLLAQDLDHLLQEPGQSLKAQAHRLSPKTKMIIIRDCISMAHMDKDYAASERERILEIARDLGLGPEEVIKWEDWLSDYWAILDRGDQLMEGTFLVS</sequence>
<dbReference type="EMBL" id="MFNE01000010">
    <property type="protein sequence ID" value="OGG96689.1"/>
    <property type="molecule type" value="Genomic_DNA"/>
</dbReference>
<organism evidence="1 2">
    <name type="scientific">Candidatus Lambdaproteobacteria bacterium RIFOXYD2_FULL_50_16</name>
    <dbReference type="NCBI Taxonomy" id="1817772"/>
    <lineage>
        <taxon>Bacteria</taxon>
        <taxon>Pseudomonadati</taxon>
        <taxon>Pseudomonadota</taxon>
        <taxon>Candidatus Lambdaproteobacteria</taxon>
    </lineage>
</organism>
<protein>
    <recommendedName>
        <fullName evidence="3">Co-chaperone DjlA N-terminal domain-containing protein</fullName>
    </recommendedName>
</protein>
<accession>A0A1F6GF13</accession>
<gene>
    <name evidence="1" type="ORF">A2527_03790</name>
</gene>